<dbReference type="AlphaFoldDB" id="M4EDQ1"/>
<dbReference type="SMART" id="SM00368">
    <property type="entry name" value="LRR_RI"/>
    <property type="match status" value="3"/>
</dbReference>
<organism evidence="1 2">
    <name type="scientific">Brassica campestris</name>
    <name type="common">Field mustard</name>
    <dbReference type="NCBI Taxonomy" id="3711"/>
    <lineage>
        <taxon>Eukaryota</taxon>
        <taxon>Viridiplantae</taxon>
        <taxon>Streptophyta</taxon>
        <taxon>Embryophyta</taxon>
        <taxon>Tracheophyta</taxon>
        <taxon>Spermatophyta</taxon>
        <taxon>Magnoliopsida</taxon>
        <taxon>eudicotyledons</taxon>
        <taxon>Gunneridae</taxon>
        <taxon>Pentapetalae</taxon>
        <taxon>rosids</taxon>
        <taxon>malvids</taxon>
        <taxon>Brassicales</taxon>
        <taxon>Brassicaceae</taxon>
        <taxon>Brassiceae</taxon>
        <taxon>Brassica</taxon>
    </lineage>
</organism>
<dbReference type="EnsemblPlants" id="Bra026911.1">
    <property type="protein sequence ID" value="Bra026911.1-P"/>
    <property type="gene ID" value="Bra026911"/>
</dbReference>
<dbReference type="PANTHER" id="PTHR46761:SF5">
    <property type="entry name" value="RAN GTPASE-ACTIVATING PROTEIN 2"/>
    <property type="match status" value="1"/>
</dbReference>
<dbReference type="InterPro" id="IPR045203">
    <property type="entry name" value="RanGAP1/2"/>
</dbReference>
<dbReference type="HOGENOM" id="CLU_1920042_0_0_1"/>
<keyword evidence="2" id="KW-1185">Reference proteome</keyword>
<dbReference type="Gene3D" id="3.80.10.10">
    <property type="entry name" value="Ribonuclease Inhibitor"/>
    <property type="match status" value="1"/>
</dbReference>
<dbReference type="Pfam" id="PF13516">
    <property type="entry name" value="LRR_6"/>
    <property type="match status" value="1"/>
</dbReference>
<evidence type="ECO:0000313" key="2">
    <source>
        <dbReference type="Proteomes" id="UP000011750"/>
    </source>
</evidence>
<dbReference type="eggNOG" id="KOG1909">
    <property type="taxonomic scope" value="Eukaryota"/>
</dbReference>
<dbReference type="InterPro" id="IPR032675">
    <property type="entry name" value="LRR_dom_sf"/>
</dbReference>
<dbReference type="SUPFAM" id="SSF52047">
    <property type="entry name" value="RNI-like"/>
    <property type="match status" value="1"/>
</dbReference>
<name>M4EDQ1_BRACM</name>
<evidence type="ECO:0000313" key="1">
    <source>
        <dbReference type="EnsemblPlants" id="Bra026911.1-P"/>
    </source>
</evidence>
<sequence>MTISRSVIQENKTTKVGSEGGIALSEGLECCAYMKKLDLRDNMFGAEAGVSLSKSLSSYKHLTELYLSYLNLEDEVAIAVAKALKECASPIEVLEMAGNDITVEADSAIAACVAEKQDLNKLNLSKNELKQK</sequence>
<dbReference type="Gramene" id="Bra026911.1">
    <property type="protein sequence ID" value="Bra026911.1-P"/>
    <property type="gene ID" value="Bra026911"/>
</dbReference>
<accession>M4EDQ1</accession>
<reference evidence="1" key="3">
    <citation type="submission" date="2023-03" db="UniProtKB">
        <authorList>
            <consortium name="EnsemblPlants"/>
        </authorList>
    </citation>
    <scope>IDENTIFICATION</scope>
    <source>
        <strain evidence="1">cv. Chiifu-401-42</strain>
    </source>
</reference>
<dbReference type="STRING" id="51351.M4EDQ1"/>
<dbReference type="Proteomes" id="UP000011750">
    <property type="component" value="Chromosome A09"/>
</dbReference>
<reference evidence="1 2" key="2">
    <citation type="journal article" date="2018" name="Hortic Res">
        <title>Improved Brassica rapa reference genome by single-molecule sequencing and chromosome conformation capture technologies.</title>
        <authorList>
            <person name="Zhang L."/>
            <person name="Cai X."/>
            <person name="Wu J."/>
            <person name="Liu M."/>
            <person name="Grob S."/>
            <person name="Cheng F."/>
            <person name="Liang J."/>
            <person name="Cai C."/>
            <person name="Liu Z."/>
            <person name="Liu B."/>
            <person name="Wang F."/>
            <person name="Li S."/>
            <person name="Liu F."/>
            <person name="Li X."/>
            <person name="Cheng L."/>
            <person name="Yang W."/>
            <person name="Li M.H."/>
            <person name="Grossniklaus U."/>
            <person name="Zheng H."/>
            <person name="Wang X."/>
        </authorList>
    </citation>
    <scope>NUCLEOTIDE SEQUENCE [LARGE SCALE GENOMIC DNA]</scope>
    <source>
        <strain evidence="1 2">cv. Chiifu-401-42</strain>
    </source>
</reference>
<reference evidence="1 2" key="1">
    <citation type="journal article" date="2011" name="Nat. Genet.">
        <title>The genome of the mesopolyploid crop species Brassica rapa.</title>
        <authorList>
            <consortium name="Brassica rapa Genome Sequencing Project Consortium"/>
            <person name="Wang X."/>
            <person name="Wang H."/>
            <person name="Wang J."/>
            <person name="Sun R."/>
            <person name="Wu J."/>
            <person name="Liu S."/>
            <person name="Bai Y."/>
            <person name="Mun J.H."/>
            <person name="Bancroft I."/>
            <person name="Cheng F."/>
            <person name="Huang S."/>
            <person name="Li X."/>
            <person name="Hua W."/>
            <person name="Wang J."/>
            <person name="Wang X."/>
            <person name="Freeling M."/>
            <person name="Pires J.C."/>
            <person name="Paterson A.H."/>
            <person name="Chalhoub B."/>
            <person name="Wang B."/>
            <person name="Hayward A."/>
            <person name="Sharpe A.G."/>
            <person name="Park B.S."/>
            <person name="Weisshaar B."/>
            <person name="Liu B."/>
            <person name="Li B."/>
            <person name="Liu B."/>
            <person name="Tong C."/>
            <person name="Song C."/>
            <person name="Duran C."/>
            <person name="Peng C."/>
            <person name="Geng C."/>
            <person name="Koh C."/>
            <person name="Lin C."/>
            <person name="Edwards D."/>
            <person name="Mu D."/>
            <person name="Shen D."/>
            <person name="Soumpourou E."/>
            <person name="Li F."/>
            <person name="Fraser F."/>
            <person name="Conant G."/>
            <person name="Lassalle G."/>
            <person name="King G.J."/>
            <person name="Bonnema G."/>
            <person name="Tang H."/>
            <person name="Wang H."/>
            <person name="Belcram H."/>
            <person name="Zhou H."/>
            <person name="Hirakawa H."/>
            <person name="Abe H."/>
            <person name="Guo H."/>
            <person name="Wang H."/>
            <person name="Jin H."/>
            <person name="Parkin I.A."/>
            <person name="Batley J."/>
            <person name="Kim J.S."/>
            <person name="Just J."/>
            <person name="Li J."/>
            <person name="Xu J."/>
            <person name="Deng J."/>
            <person name="Kim J.A."/>
            <person name="Li J."/>
            <person name="Yu J."/>
            <person name="Meng J."/>
            <person name="Wang J."/>
            <person name="Min J."/>
            <person name="Poulain J."/>
            <person name="Wang J."/>
            <person name="Hatakeyama K."/>
            <person name="Wu K."/>
            <person name="Wang L."/>
            <person name="Fang L."/>
            <person name="Trick M."/>
            <person name="Links M.G."/>
            <person name="Zhao M."/>
            <person name="Jin M."/>
            <person name="Ramchiary N."/>
            <person name="Drou N."/>
            <person name="Berkman P.J."/>
            <person name="Cai Q."/>
            <person name="Huang Q."/>
            <person name="Li R."/>
            <person name="Tabata S."/>
            <person name="Cheng S."/>
            <person name="Zhang S."/>
            <person name="Zhang S."/>
            <person name="Huang S."/>
            <person name="Sato S."/>
            <person name="Sun S."/>
            <person name="Kwon S.J."/>
            <person name="Choi S.R."/>
            <person name="Lee T.H."/>
            <person name="Fan W."/>
            <person name="Zhao X."/>
            <person name="Tan X."/>
            <person name="Xu X."/>
            <person name="Wang Y."/>
            <person name="Qiu Y."/>
            <person name="Yin Y."/>
            <person name="Li Y."/>
            <person name="Du Y."/>
            <person name="Liao Y."/>
            <person name="Lim Y."/>
            <person name="Narusaka Y."/>
            <person name="Wang Y."/>
            <person name="Wang Z."/>
            <person name="Li Z."/>
            <person name="Wang Z."/>
            <person name="Xiong Z."/>
            <person name="Zhang Z."/>
        </authorList>
    </citation>
    <scope>NUCLEOTIDE SEQUENCE [LARGE SCALE GENOMIC DNA]</scope>
    <source>
        <strain evidence="1 2">cv. Chiifu-401-42</strain>
    </source>
</reference>
<dbReference type="InParanoid" id="M4EDQ1"/>
<dbReference type="GO" id="GO:0005096">
    <property type="term" value="F:GTPase activator activity"/>
    <property type="evidence" value="ECO:0007669"/>
    <property type="project" value="InterPro"/>
</dbReference>
<dbReference type="SMR" id="M4EDQ1"/>
<dbReference type="OMA" id="KECASPI"/>
<proteinExistence type="predicted"/>
<evidence type="ECO:0008006" key="3">
    <source>
        <dbReference type="Google" id="ProtNLM"/>
    </source>
</evidence>
<dbReference type="PANTHER" id="PTHR46761">
    <property type="entry name" value="RAN GTPASE-ACTIVATING PROTEIN 1"/>
    <property type="match status" value="1"/>
</dbReference>
<dbReference type="InterPro" id="IPR001611">
    <property type="entry name" value="Leu-rich_rpt"/>
</dbReference>
<protein>
    <recommendedName>
        <fullName evidence="3">WPP domain-containing protein</fullName>
    </recommendedName>
</protein>